<organism evidence="2 3">
    <name type="scientific">Solicola gregarius</name>
    <dbReference type="NCBI Taxonomy" id="2908642"/>
    <lineage>
        <taxon>Bacteria</taxon>
        <taxon>Bacillati</taxon>
        <taxon>Actinomycetota</taxon>
        <taxon>Actinomycetes</taxon>
        <taxon>Propionibacteriales</taxon>
        <taxon>Nocardioidaceae</taxon>
        <taxon>Solicola</taxon>
    </lineage>
</organism>
<dbReference type="RefSeq" id="WP_271633459.1">
    <property type="nucleotide sequence ID" value="NZ_CP094970.1"/>
</dbReference>
<dbReference type="InterPro" id="IPR036390">
    <property type="entry name" value="WH_DNA-bd_sf"/>
</dbReference>
<evidence type="ECO:0000313" key="3">
    <source>
        <dbReference type="Proteomes" id="UP001164390"/>
    </source>
</evidence>
<dbReference type="PANTHER" id="PTHR33164:SF104">
    <property type="entry name" value="TRANSCRIPTIONAL REGULATORY PROTEIN"/>
    <property type="match status" value="1"/>
</dbReference>
<dbReference type="GO" id="GO:0006950">
    <property type="term" value="P:response to stress"/>
    <property type="evidence" value="ECO:0007669"/>
    <property type="project" value="TreeGrafter"/>
</dbReference>
<feature type="domain" description="HTH marR-type" evidence="1">
    <location>
        <begin position="35"/>
        <end position="170"/>
    </location>
</feature>
<dbReference type="Proteomes" id="UP001164390">
    <property type="component" value="Chromosome"/>
</dbReference>
<dbReference type="PRINTS" id="PR00598">
    <property type="entry name" value="HTHMARR"/>
</dbReference>
<dbReference type="SMART" id="SM00347">
    <property type="entry name" value="HTH_MARR"/>
    <property type="match status" value="1"/>
</dbReference>
<protein>
    <submittedName>
        <fullName evidence="2">MarR family transcriptional regulator</fullName>
    </submittedName>
</protein>
<accession>A0AA46TGI2</accession>
<evidence type="ECO:0000259" key="1">
    <source>
        <dbReference type="PROSITE" id="PS50995"/>
    </source>
</evidence>
<gene>
    <name evidence="2" type="ORF">L0C25_19515</name>
</gene>
<dbReference type="EMBL" id="CP094970">
    <property type="protein sequence ID" value="UYM04701.1"/>
    <property type="molecule type" value="Genomic_DNA"/>
</dbReference>
<reference evidence="2" key="1">
    <citation type="submission" date="2022-01" db="EMBL/GenBank/DDBJ databases">
        <title>Nocardioidaceae gen. sp. A5X3R13.</title>
        <authorList>
            <person name="Lopez Marin M.A."/>
            <person name="Uhlik O."/>
        </authorList>
    </citation>
    <scope>NUCLEOTIDE SEQUENCE</scope>
    <source>
        <strain evidence="2">A5X3R13</strain>
    </source>
</reference>
<dbReference type="Pfam" id="PF12802">
    <property type="entry name" value="MarR_2"/>
    <property type="match status" value="1"/>
</dbReference>
<dbReference type="Gene3D" id="1.10.10.10">
    <property type="entry name" value="Winged helix-like DNA-binding domain superfamily/Winged helix DNA-binding domain"/>
    <property type="match status" value="1"/>
</dbReference>
<dbReference type="KEGG" id="sgrg:L0C25_19515"/>
<dbReference type="GO" id="GO:0003700">
    <property type="term" value="F:DNA-binding transcription factor activity"/>
    <property type="evidence" value="ECO:0007669"/>
    <property type="project" value="InterPro"/>
</dbReference>
<name>A0AA46TGI2_9ACTN</name>
<dbReference type="InterPro" id="IPR036388">
    <property type="entry name" value="WH-like_DNA-bd_sf"/>
</dbReference>
<proteinExistence type="predicted"/>
<dbReference type="PROSITE" id="PS50995">
    <property type="entry name" value="HTH_MARR_2"/>
    <property type="match status" value="1"/>
</dbReference>
<dbReference type="InterPro" id="IPR039422">
    <property type="entry name" value="MarR/SlyA-like"/>
</dbReference>
<sequence>MSTEPRTPTPAEDDADRHVAHWRDHWIDIEFDDTVEAIVERMGRIMRYLKHAGRGSVAELGLEWFEYDTLHNLMIRDTPGVASPSELATKSGVSPAGMTGRLDTLEKAGYVRRRTVEGDRRRVEVEATAKGIKSWRKAMTLRGNTEVELMGALDEAERLQLSDLLRRLTLAIESEGRSAP</sequence>
<dbReference type="SUPFAM" id="SSF46785">
    <property type="entry name" value="Winged helix' DNA-binding domain"/>
    <property type="match status" value="1"/>
</dbReference>
<dbReference type="InterPro" id="IPR000835">
    <property type="entry name" value="HTH_MarR-typ"/>
</dbReference>
<dbReference type="PANTHER" id="PTHR33164">
    <property type="entry name" value="TRANSCRIPTIONAL REGULATOR, MARR FAMILY"/>
    <property type="match status" value="1"/>
</dbReference>
<dbReference type="AlphaFoldDB" id="A0AA46TGI2"/>
<keyword evidence="3" id="KW-1185">Reference proteome</keyword>
<evidence type="ECO:0000313" key="2">
    <source>
        <dbReference type="EMBL" id="UYM04701.1"/>
    </source>
</evidence>